<feature type="compositionally biased region" description="Polar residues" evidence="2">
    <location>
        <begin position="2099"/>
        <end position="2114"/>
    </location>
</feature>
<dbReference type="OrthoDB" id="445152at2759"/>
<protein>
    <submittedName>
        <fullName evidence="5">Vacuolar protein sorting-associated protein 13B</fullName>
    </submittedName>
</protein>
<dbReference type="PANTHER" id="PTHR12517">
    <property type="entry name" value="VACUOLAR PROTEIN SORTING-ASSOCIATED PROTEIN 13B"/>
    <property type="match status" value="1"/>
</dbReference>
<feature type="region of interest" description="Disordered" evidence="2">
    <location>
        <begin position="3445"/>
        <end position="3472"/>
    </location>
</feature>
<reference evidence="5" key="1">
    <citation type="submission" date="2025-08" db="UniProtKB">
        <authorList>
            <consortium name="RefSeq"/>
        </authorList>
    </citation>
    <scope>IDENTIFICATION</scope>
    <source>
        <tissue evidence="5">Entire body</tissue>
    </source>
</reference>
<feature type="compositionally biased region" description="Basic and acidic residues" evidence="2">
    <location>
        <begin position="948"/>
        <end position="960"/>
    </location>
</feature>
<dbReference type="Pfam" id="PF12624">
    <property type="entry name" value="VPS13_N"/>
    <property type="match status" value="1"/>
</dbReference>
<organism evidence="4 5">
    <name type="scientific">Agrilus planipennis</name>
    <name type="common">Emerald ash borer</name>
    <name type="synonym">Agrilus marcopoli</name>
    <dbReference type="NCBI Taxonomy" id="224129"/>
    <lineage>
        <taxon>Eukaryota</taxon>
        <taxon>Metazoa</taxon>
        <taxon>Ecdysozoa</taxon>
        <taxon>Arthropoda</taxon>
        <taxon>Hexapoda</taxon>
        <taxon>Insecta</taxon>
        <taxon>Pterygota</taxon>
        <taxon>Neoptera</taxon>
        <taxon>Endopterygota</taxon>
        <taxon>Coleoptera</taxon>
        <taxon>Polyphaga</taxon>
        <taxon>Elateriformia</taxon>
        <taxon>Buprestoidea</taxon>
        <taxon>Buprestidae</taxon>
        <taxon>Agrilinae</taxon>
        <taxon>Agrilus</taxon>
    </lineage>
</organism>
<dbReference type="InParanoid" id="A0A7F5RA01"/>
<accession>A0A7F5RA01</accession>
<dbReference type="GeneID" id="108732660"/>
<evidence type="ECO:0000259" key="3">
    <source>
        <dbReference type="Pfam" id="PF12624"/>
    </source>
</evidence>
<dbReference type="InterPro" id="IPR026854">
    <property type="entry name" value="VPS13_N"/>
</dbReference>
<sequence>MFKLESYITPILLSYVDKYIKNFRPEDSQLSLWGGDASFHNLDLRLEVLEQELQLPFTFVSGHIHELLIHVPWTKITSEPITITINTIECILKLKTSSSNASFESNQAKEKLKRSLSKRQEIEAPPGYVQSLINKIVDNIKIYCNNLILKYVEEDIVLSMNVKLLTFESANDNWESGYIDVSQNKVTRKLINVSDLTICLDKRNAAGKIDVYQEPVLYRCSLTLYMLRYYHSATSKRPTNTRLDVYCDSLEFSATETQIPMLMRILKLINALASKELKPETTKRDSTAFSLDSEEVLISENQESQESWASWAWSFIPSLISVDEENDEHQAVYAGHTMQIGVYVDNISITFKVLEHQNEKGYYAQRRIRYWPLLSLHLQGVFMDTIMHEIKWSRTSLGISEIVIFPLGTCSCSHTEFQEGSNPPEYLKAGSPSQLYKENSLFDSNAVENKGRRKSYTNLDWDYHLTTITEAVLLEKTPAFAIDLIHQIDIPDDTSSEVLLELSNNREYSDFAERAILRIVFGPFFFKLCSGFLHRFSSLLQALSAYDYLPYSVPKPEPAFSELPPPSADDYDALNENIPVRTMQITFVAPVIQIHLLDHPFFVPSKGVLFKRKKLPSSSAQLQKNLPHLTLECQCIDITIKNPMYEKRLVVTTSQLPDPPQHMFEACYQIVSTKVLGFQSKLVLESKKYMIIIPPSNASSNYKNILKPQYWVNPNVIHEVFLFESETFSITGTKAKLMVAIFIIDSFWKWKDEKQKNVKSILNTSLLKDSTKENGMIYAELSIENVRFKKVSTSSTVSIDASLDSIKGFVFEQANFESRAYEANSGDTIQPSTPKKVHFADIQQVMFISGPEFEIAEEGEEFKKPCFSFTVQFPILPDKPVHAPLCIFDMQEITFCCDPLLLKWLCYSPKRTQIKAEGTSEHFHRKPRTVSETSSNVETSRKMNTPHESVHSSSDREHLHRTTSLPKESKETDIKDESVQVLDFLKYWSNIWVSSLVCGRIDRCVIYVPMTSLSAIGSQNIKQAVHKMLKRKNPPDLLVLISPEISLKSTINYETLSRYIKALPVDTPSYLWNEGKSSFPWYISVDNMCCYTIQKAKQLYMIKNVSFDATVGFSGKSKAIGPICRTTAKDEEVENVRFPIKNRLQYVIGTSNVSPDVESNEDVQSLNVCVHFDMKPVVVSLCEAQVCLITNIAYGFLNKLNLWMEETIEPRIPEIVPYFSEASTGSPVLHESTVESPSDQPLIVDKSPSLGKTEWSAWIQWTIARVTIELLAYDAVDLYSDDISYSHPPNLKMVFDFEDIVSSFDCQGVYLKVKSKIASANIRHYKRSNNYKQWKPGQVLGILMKERDITGIEKTKDSSDIFSLTITRASCKHTHALWGTKLKNKSKLKNEEEKEESAEMRFITEIDLTILPIDVILPFTVLRDFYMVLEPLLNAPQQATFVQPDNDLLLNFNNQNLPLVYLHIEGIRLVLPSSELEDKRIVQDVCIFQIDDITLSPSAVNPIIRTPCRPDIYQQGARTRQLNIPGSDIEDRQYQLDIVGISSGTCLWKDLLTILNVNIKEGCLLKTMSENPALEWNNLGKSVLNSGPHFNFWPIIKKFDISIIFAPAMVYKLDTVVCGHSLEINFASDVDISISLNQINLLWVLMNEFLCIWKSFMVADLVLKRPQVKIESMRDDHKSDDRPDTLEQGCSDVCAKIEYDKKQSEKSFGFFSQTPWQIGKQNIPTETLIVGGKLTLSLYDVVDPLAKDKVRKSSKKPVLIDAECERGYEGSEEGSESSEHVTSSFTPLLFIYIYQPSFFASLQQVTRKMQVSVSDVKLKSCSVAYKPLSQVPKEENFPINLLETRSGMPHPDTGVLPAFLTLKWNKSLGKTATVDAEFGKPIKIELSLQQWNYFLMIKEKMMKIFNLSLDGFSDIALKTEYLTKPEQLVKREYGIEEVSFNSTHKKTETYTKLTSFKETIFGVTGINAKVSQLVLVVKTNSGSDGVLTVGSFKSYLTISNRPERISNVINIENITFSVVDNNKYIILLNPCNMSVESCFFWEPWQAVDSSPQVQISIDSDNIHFDVGSKHIKCMQFLMEDFYEIIANYPSDNDSDEGNEITNDSKSNPDSIKSNTSEKEQHYKDDLRAGAFQFINASTNSPDELPLPYQVMFWDESTAAMAWRYPQPRVLTKVRVFPVPFKEASEKFKDQQVLCSLEYWADCHCSYQPFTQFFLSESEMCYVDLPTHKSYPTVACIWRVVLHPINYEDPNCFEIINPSKFLISPKALAACLRIDSYFSKSLVPDVSLAINVDSVSLSLYSHFDRDAIYRMPDALKTFSFDGNMPEDQCFAIISFDNCKVHVLSRNYEDHLIDFSMMVKCSILEYSFLTLQPLLEPFPLKIELDLTKTTKINVIAQPITIKYGPPVGHTLAVSMQMWSQTLQDIPTKDLIVLTNYIICNDTNLNIVFGQESTDEKISLSTRCFHLYCWRSAKFKQLLRVSAESFDWDWSEPFQVAEEGTEVVGIRGTYKLFITVKKLSTTQKQIIITGTMVVCNMLTENFEFKVFENVDNDKDRYKKAQTHIVEGRTTAPSLLLQNDQRYCLRLRFFGMDSAWTGNIPLEINTRNAQPWLVKVPLQERNNFLSIWCKIITQKYGKQTKYLAVLWPLFMIKSNLAIDAQCKIESPALMLSSNSIIHGKGKYQQLYCPGTSDHSHLLSFHFDNGIPAFNSVVPLNYTLVDQKEIFKKHDNENINEVLEMLSNFEKQRWPYFDDEQDDVQWIVEDQPITHVKINYKEVCPYANCLLIELIPWCILVNNLGCTITIVIDKEEACSVRHQGIISPPKMEGDFYVGVELGKKKYLSQALQLANSEWSQAFYMPKIIGTVPLNGCIQTPIKCGAYVGSDIEDRQYQLDIVGISSGTCLWKDLLTILNVNIKEGCLLKTMSENPALEWNNLGKSVLNSGPHFNFWPIIKKFDISIIFAPAMVYKLDTVVCGHSLEINFASDVDISISLNQINLLWVLMNEFLCIWKSFMVADLVLKRPQVKIESMRDDHKSDDRPDTLEQGCSDVCAKIEYDKKQSEKSFGFFSQTPWQIGKQNIPTETLIVGGKLTLSLYDVVDPLAKDKVRKSSKKPVLIDAECERGYEGSEEGSESSEHVTSSFTPLLFIYIYQPSFFASLQQVTRKMQVSVSDVKLKSCSVAYKPLSQVPKEENFPINLLETRSGMPHPDTGVLPAFLTLKWNKSLGKTATVDAEFGKPIKIELSLQQWNYFLMIKEKMMKIFNLSLDGFSDIALKTEYLTKPEQLVKREYGIEEVSFNSTHKKTETYTKLTSFKETIFGVTGINAKVSQLVLVVKTNSGSDGVLTVGSFKSYLTISNRPERISNVINIENITFSVVDNNKYIILLNPCNMSVESCFFWEPWQAVDSSPQVQISIDSDNIHFDVGSKHIKCMQFLMEDFYEIIANYPSDNDSDEGNEITNDSKSNPDSIKSNTSEKEQHYKDDLRAGAFQFINASTNSPDELPLPYQVMFWDESTAAMAWRYPQPRVLTKVRVFPVPFKEASEKFKDQQVLCSLEYWADCHCSYQPFTQFFLSESEMCYVDLPTHKSYPTVACIWRVVLHPINYEDPNCFEIINPSKFLISPKALAACLRIDSYFSKSLVPDVSLAINVDSVSLSLYSHFDRDAIYRMPDALKTFSFDGNMPEDQCFAIISFDNCKVHVLSRNYEDHLIDFSMMVKCSILEYSFLTLQPLLEPFPLKIELDLTKTTKINVIAQPITIKYGPPVGHTLAVSMQMWSQTLQDIPTKDLIVLTNYIICNDTNLNIVFGQESTDEKISLSTRCFHLYCWRSAKFKQLLRVSAESFDWDWSEPFQVAEEGTEVVGIRGTYKLFITVKKLSTTQKQIIITGTMVVCNMLTENFEFKVFENVDNDKDRYKKAQTHIVEGRTTAPSLLLQNDQRYCLRLRFFGMDSAWTGNIPLEINTRNAQPWLVKVPLQERNNFLSIWCKIITQKYGKQTKYLAVLWPLFMIKSNLAIDAQCKIESPALMLSSNSIIHGKGKYQQLYCPGTSDHSHLLSFHFDNGIPAFNSVVPLNYTLVDQKEIFKKHDNENINEVLEMLSNFEKQRWPYFDDEQDDVQWIVEDQPITHVKINYKEVCPYANCLLIELIPWCILVNNLGCTITIVIDKEEACSVRHQGIISPPKMEGDFYVGVELGKKKYLSQALQLANSEWSQAFYMPKIIGTVPLNGCIQTPIKCGAYICMASILSNICNEIRHLKISSSHVLINCIPFQLEVVCFAVPDNGNIYSFPKNAKSNAFTIAPNLDKNDTGISIVRWHLVDGDISTDFALYISFAINATEGWSCPVRVDKGSLRRAISVKSENQNIPLVITCQERKGVTYLSVHHDAHPQMRIENRSGKRLYFAQFLKIDSLFGKCFVSDAPHFDWITSADNGETIYYSLPSFSEKFPDLASESETEKLVIATDIKGGISSTRWSVPININIYNEHFVRIPQFKDVKVTFTSSTQTIFVTIDSISKAEVSAKDIRIRLALHEKQHHTETKMRAIKSAKESSNCESSVQSSKDYKPILLYDQKASSSGIKDQYVLPIVDEKMNIDIVNTTTSLITDPAKSLKAMSVYRKSLVVQMFLKGLTLTFTSDLSGNSVKIKEIVNMICDNITFVLEQKEKMNVTATVSEIQIDNQMYARGGYDFPVVLISQSPQEPKRHFSLNEPIELLMKEYQNESFIKTEFVFEKWNDEVLGKSRMDIEKLTVSMKPLSAFIEDTFILKLKEYFMTCTPAKLVLWSKQKKTLPHYSSNFINLPNHIVLESKILAYPITVRSLIVEQWSLLLSVHSSIKVYIALDQSPLQFSKFEHHNVMTTPYRLGYAFTLHYLSGAIFGAGWVVGSLELLGSPGTLARAMGSGLKDFVSLPYLGLIQGPWAFIRGVTSGSASLMRHVTAGTLQSVTKLAASVARNLDRLTLDEEHLKRTEEYRRLRPQGVTQGFLQGLTGFGISLLGAVGGIAHHPLKSIMKEGASPRGFATGVGLGLVGVFTKPLSGAADLIAQTGEGLLQGAGWNTFPEPRVRPVLQHILSNSNSVLKYNWKFSRDCSPCTLVFAIEATEITAEGLYVAIALILHVDILLIVNIDNDVIEHTLNLKDIEVILDVNDPTLVTFKLLPPKKPLKILEDEIPEMDPAQRARVADYVKNTTGLMQFPDDVSLNNSEISVSSCDSPSRISNETKEVCKLFTYYVNPRSRNYFVKLFKLAKEQHENYSFQFY</sequence>
<feature type="compositionally biased region" description="Polar residues" evidence="2">
    <location>
        <begin position="3452"/>
        <end position="3467"/>
    </location>
</feature>
<name>A0A7F5RA01_AGRPL</name>
<dbReference type="PANTHER" id="PTHR12517:SF0">
    <property type="entry name" value="INTERMEMBRANE LIPID TRANSFER PROTEIN VPS13B"/>
    <property type="match status" value="1"/>
</dbReference>
<proteinExistence type="predicted"/>
<dbReference type="FunCoup" id="A0A7F5RA01">
    <property type="interactions" value="952"/>
</dbReference>
<feature type="region of interest" description="Disordered" evidence="2">
    <location>
        <begin position="917"/>
        <end position="972"/>
    </location>
</feature>
<dbReference type="KEGG" id="apln:108732660"/>
<feature type="region of interest" description="Disordered" evidence="2">
    <location>
        <begin position="2092"/>
        <end position="2119"/>
    </location>
</feature>
<dbReference type="Proteomes" id="UP000192223">
    <property type="component" value="Unplaced"/>
</dbReference>
<keyword evidence="1" id="KW-0813">Transport</keyword>
<feature type="domain" description="Chorein N-terminal" evidence="3">
    <location>
        <begin position="4"/>
        <end position="221"/>
    </location>
</feature>
<dbReference type="CTD" id="157680"/>
<dbReference type="RefSeq" id="XP_025832799.1">
    <property type="nucleotide sequence ID" value="XM_025977014.1"/>
</dbReference>
<evidence type="ECO:0000256" key="1">
    <source>
        <dbReference type="ARBA" id="ARBA00022448"/>
    </source>
</evidence>
<evidence type="ECO:0000313" key="4">
    <source>
        <dbReference type="Proteomes" id="UP000192223"/>
    </source>
</evidence>
<gene>
    <name evidence="5" type="primary">LOC108732660</name>
</gene>
<keyword evidence="4" id="KW-1185">Reference proteome</keyword>
<evidence type="ECO:0000313" key="5">
    <source>
        <dbReference type="RefSeq" id="XP_025832799.1"/>
    </source>
</evidence>
<dbReference type="InterPro" id="IPR039782">
    <property type="entry name" value="VPS13B"/>
</dbReference>
<evidence type="ECO:0000256" key="2">
    <source>
        <dbReference type="SAM" id="MobiDB-lite"/>
    </source>
</evidence>